<dbReference type="GO" id="GO:0034203">
    <property type="term" value="P:glycolipid translocation"/>
    <property type="evidence" value="ECO:0007669"/>
    <property type="project" value="TreeGrafter"/>
</dbReference>
<comment type="subcellular location">
    <subcellularLocation>
        <location evidence="1 10">Endoplasmic reticulum membrane</location>
        <topology evidence="1 10">Multi-pass membrane protein</topology>
    </subcellularLocation>
</comment>
<dbReference type="GO" id="GO:0006488">
    <property type="term" value="P:dolichol-linked oligosaccharide biosynthetic process"/>
    <property type="evidence" value="ECO:0007669"/>
    <property type="project" value="InterPro"/>
</dbReference>
<evidence type="ECO:0000256" key="6">
    <source>
        <dbReference type="ARBA" id="ARBA00022989"/>
    </source>
</evidence>
<dbReference type="Pfam" id="PF04506">
    <property type="entry name" value="Rft-1"/>
    <property type="match status" value="1"/>
</dbReference>
<evidence type="ECO:0000256" key="9">
    <source>
        <dbReference type="ARBA" id="ARBA00045912"/>
    </source>
</evidence>
<feature type="transmembrane region" description="Helical" evidence="10">
    <location>
        <begin position="405"/>
        <end position="424"/>
    </location>
</feature>
<evidence type="ECO:0000256" key="3">
    <source>
        <dbReference type="ARBA" id="ARBA00010288"/>
    </source>
</evidence>
<evidence type="ECO:0000313" key="11">
    <source>
        <dbReference type="EMBL" id="KAF9482555.1"/>
    </source>
</evidence>
<dbReference type="Proteomes" id="UP000807469">
    <property type="component" value="Unassembled WGS sequence"/>
</dbReference>
<comment type="pathway">
    <text evidence="2">Protein modification; protein glycosylation.</text>
</comment>
<feature type="transmembrane region" description="Helical" evidence="10">
    <location>
        <begin position="118"/>
        <end position="142"/>
    </location>
</feature>
<dbReference type="GO" id="GO:0005789">
    <property type="term" value="C:endoplasmic reticulum membrane"/>
    <property type="evidence" value="ECO:0007669"/>
    <property type="project" value="UniProtKB-SubCell"/>
</dbReference>
<keyword evidence="4 10" id="KW-0812">Transmembrane</keyword>
<dbReference type="AlphaFoldDB" id="A0A9P5Z990"/>
<evidence type="ECO:0000256" key="1">
    <source>
        <dbReference type="ARBA" id="ARBA00004477"/>
    </source>
</evidence>
<feature type="transmembrane region" description="Helical" evidence="10">
    <location>
        <begin position="154"/>
        <end position="172"/>
    </location>
</feature>
<dbReference type="PANTHER" id="PTHR13117:SF5">
    <property type="entry name" value="PROTEIN RFT1 HOMOLOG"/>
    <property type="match status" value="1"/>
</dbReference>
<gene>
    <name evidence="11" type="ORF">BDN70DRAFT_874910</name>
</gene>
<feature type="transmembrane region" description="Helical" evidence="10">
    <location>
        <begin position="339"/>
        <end position="361"/>
    </location>
</feature>
<dbReference type="EMBL" id="MU155164">
    <property type="protein sequence ID" value="KAF9482555.1"/>
    <property type="molecule type" value="Genomic_DNA"/>
</dbReference>
<evidence type="ECO:0000256" key="8">
    <source>
        <dbReference type="ARBA" id="ARBA00044793"/>
    </source>
</evidence>
<proteinExistence type="inferred from homology"/>
<accession>A0A9P5Z990</accession>
<feature type="transmembrane region" description="Helical" evidence="10">
    <location>
        <begin position="184"/>
        <end position="203"/>
    </location>
</feature>
<sequence>MSSEVASASSLIGLQLLSRLTTFALNQALFRLASPTAFGAASIQLDLVLSTILFLSREGVRGALLRAPSQTQPSQLSDLARISNLAFLPVIAGIPLALSTAALFAYTAGAELQAQPHFHATVALYAFAAACELFSEPLYNFAMTHLKINIRVRAEGFGVTAKSVTTFLLLLYDSRNGRDGMALIAFALGQLMYSVAIFATYILSLGAGPMRPIGSSVPSSPSFAAARSAFLSTYFDSTALQLSLTLTLQSLVKHFLTEGDKLILSWFSPLSDQGGYAIAVNYGSLIARIIFQPIEESLRIFFSRTLGTSSAKSQPSLAALAAANATLTTVLRTQASLSILLVVFGSSYLPVLLPLLLPSAYMATSAPRVLSAWIWFIPVLAVNGAVEAFLASVAAPADLNRQSQWMIAFSAIYITTALAFYRVGFGDASLVYANILNLSARVIYCMHFATRYFTASVASKPPTSTLTSSKFNPLTFVPPTPLLLFSLVSAILVKVSELYWLNGSVVMLHQLGRKALMHPAVLAHVGVGALLCLVCLGVWWRVEGRDIVQGLRTKAKE</sequence>
<dbReference type="OrthoDB" id="9979195at2759"/>
<dbReference type="InterPro" id="IPR007594">
    <property type="entry name" value="RFT1"/>
</dbReference>
<comment type="caution">
    <text evidence="11">The sequence shown here is derived from an EMBL/GenBank/DDBJ whole genome shotgun (WGS) entry which is preliminary data.</text>
</comment>
<keyword evidence="7 10" id="KW-0472">Membrane</keyword>
<dbReference type="PANTHER" id="PTHR13117">
    <property type="entry name" value="ENDOPLASMIC RETICULUM MULTISPAN TRANSMEMBRANE PROTEIN-RELATED"/>
    <property type="match status" value="1"/>
</dbReference>
<name>A0A9P5Z990_9AGAR</name>
<evidence type="ECO:0000256" key="5">
    <source>
        <dbReference type="ARBA" id="ARBA00022824"/>
    </source>
</evidence>
<reference evidence="11" key="1">
    <citation type="submission" date="2020-11" db="EMBL/GenBank/DDBJ databases">
        <authorList>
            <consortium name="DOE Joint Genome Institute"/>
            <person name="Ahrendt S."/>
            <person name="Riley R."/>
            <person name="Andreopoulos W."/>
            <person name="Labutti K."/>
            <person name="Pangilinan J."/>
            <person name="Ruiz-Duenas F.J."/>
            <person name="Barrasa J.M."/>
            <person name="Sanchez-Garcia M."/>
            <person name="Camarero S."/>
            <person name="Miyauchi S."/>
            <person name="Serrano A."/>
            <person name="Linde D."/>
            <person name="Babiker R."/>
            <person name="Drula E."/>
            <person name="Ayuso-Fernandez I."/>
            <person name="Pacheco R."/>
            <person name="Padilla G."/>
            <person name="Ferreira P."/>
            <person name="Barriuso J."/>
            <person name="Kellner H."/>
            <person name="Castanera R."/>
            <person name="Alfaro M."/>
            <person name="Ramirez L."/>
            <person name="Pisabarro A.G."/>
            <person name="Kuo A."/>
            <person name="Tritt A."/>
            <person name="Lipzen A."/>
            <person name="He G."/>
            <person name="Yan M."/>
            <person name="Ng V."/>
            <person name="Cullen D."/>
            <person name="Martin F."/>
            <person name="Rosso M.-N."/>
            <person name="Henrissat B."/>
            <person name="Hibbett D."/>
            <person name="Martinez A.T."/>
            <person name="Grigoriev I.V."/>
        </authorList>
    </citation>
    <scope>NUCLEOTIDE SEQUENCE</scope>
    <source>
        <strain evidence="11">CIRM-BRFM 674</strain>
    </source>
</reference>
<comment type="function">
    <text evidence="9 10">Intramembrane glycolipid transporter that operates in the biosynthetic pathway of dolichol-linked oligosaccharides, the glycan precursors employed in protein asparagine (N)-glycosylation. The sequential addition of sugars to dolichol pyrophosphate produces dolichol-linked oligosaccharides containing fourteen sugars, including two GlcNAcs, nine mannoses and three glucoses. Once assembled, the oligosaccharide is transferred from the lipid to nascent proteins by oligosaccharyltransferases. The assembly of dolichol-linked oligosaccharides begins on the cytosolic side of the endoplasmic reticulum membrane and finishes in its lumen. RFT1 could mediate the translocation of the cytosolically oriented intermediate DolPP-GlcNAc2Man5, produced by ALG11, into the ER lumen where dolichol-linked oligosaccharides assembly continues. However, the intramembrane lipid transporter activity could not be confirmed in vitro.</text>
</comment>
<keyword evidence="6 10" id="KW-1133">Transmembrane helix</keyword>
<evidence type="ECO:0000256" key="10">
    <source>
        <dbReference type="RuleBase" id="RU365067"/>
    </source>
</evidence>
<organism evidence="11 12">
    <name type="scientific">Pholiota conissans</name>
    <dbReference type="NCBI Taxonomy" id="109636"/>
    <lineage>
        <taxon>Eukaryota</taxon>
        <taxon>Fungi</taxon>
        <taxon>Dikarya</taxon>
        <taxon>Basidiomycota</taxon>
        <taxon>Agaricomycotina</taxon>
        <taxon>Agaricomycetes</taxon>
        <taxon>Agaricomycetidae</taxon>
        <taxon>Agaricales</taxon>
        <taxon>Agaricineae</taxon>
        <taxon>Strophariaceae</taxon>
        <taxon>Pholiota</taxon>
    </lineage>
</organism>
<protein>
    <recommendedName>
        <fullName evidence="8 10">Man(5)GlcNAc(2)-PP-dolichol translocation protein RFT1</fullName>
    </recommendedName>
</protein>
<keyword evidence="10" id="KW-0813">Transport</keyword>
<evidence type="ECO:0000256" key="7">
    <source>
        <dbReference type="ARBA" id="ARBA00023136"/>
    </source>
</evidence>
<keyword evidence="5 10" id="KW-0256">Endoplasmic reticulum</keyword>
<evidence type="ECO:0000313" key="12">
    <source>
        <dbReference type="Proteomes" id="UP000807469"/>
    </source>
</evidence>
<feature type="transmembrane region" description="Helical" evidence="10">
    <location>
        <begin position="373"/>
        <end position="393"/>
    </location>
</feature>
<evidence type="ECO:0000256" key="2">
    <source>
        <dbReference type="ARBA" id="ARBA00004922"/>
    </source>
</evidence>
<keyword evidence="12" id="KW-1185">Reference proteome</keyword>
<feature type="transmembrane region" description="Helical" evidence="10">
    <location>
        <begin position="521"/>
        <end position="542"/>
    </location>
</feature>
<evidence type="ECO:0000256" key="4">
    <source>
        <dbReference type="ARBA" id="ARBA00022692"/>
    </source>
</evidence>
<feature type="transmembrane region" description="Helical" evidence="10">
    <location>
        <begin position="430"/>
        <end position="450"/>
    </location>
</feature>
<feature type="transmembrane region" description="Helical" evidence="10">
    <location>
        <begin position="85"/>
        <end position="106"/>
    </location>
</feature>
<comment type="similarity">
    <text evidence="3 10">Belongs to the RFT1 family.</text>
</comment>
<feature type="transmembrane region" description="Helical" evidence="10">
    <location>
        <begin position="482"/>
        <end position="501"/>
    </location>
</feature>